<sequence>MDLLDFPDRTGGVLDPAPLAATVVQGRIGADRPRPGAPGRAR</sequence>
<proteinExistence type="predicted"/>
<evidence type="ECO:0000313" key="1">
    <source>
        <dbReference type="EMBL" id="MFC5143804.1"/>
    </source>
</evidence>
<protein>
    <submittedName>
        <fullName evidence="1">Uncharacterized protein</fullName>
    </submittedName>
</protein>
<reference evidence="2" key="1">
    <citation type="journal article" date="2019" name="Int. J. Syst. Evol. Microbiol.">
        <title>The Global Catalogue of Microorganisms (GCM) 10K type strain sequencing project: providing services to taxonomists for standard genome sequencing and annotation.</title>
        <authorList>
            <consortium name="The Broad Institute Genomics Platform"/>
            <consortium name="The Broad Institute Genome Sequencing Center for Infectious Disease"/>
            <person name="Wu L."/>
            <person name="Ma J."/>
        </authorList>
    </citation>
    <scope>NUCLEOTIDE SEQUENCE [LARGE SCALE GENOMIC DNA]</scope>
    <source>
        <strain evidence="2">CGMCC 4.1641</strain>
    </source>
</reference>
<dbReference type="EMBL" id="JBHSKJ010000002">
    <property type="protein sequence ID" value="MFC5143804.1"/>
    <property type="molecule type" value="Genomic_DNA"/>
</dbReference>
<name>A0ABV9ZWK5_9ACTN</name>
<accession>A0ABV9ZWK5</accession>
<evidence type="ECO:0000313" key="2">
    <source>
        <dbReference type="Proteomes" id="UP001596222"/>
    </source>
</evidence>
<gene>
    <name evidence="1" type="ORF">ACFPP6_03755</name>
</gene>
<keyword evidence="2" id="KW-1185">Reference proteome</keyword>
<comment type="caution">
    <text evidence="1">The sequence shown here is derived from an EMBL/GenBank/DDBJ whole genome shotgun (WGS) entry which is preliminary data.</text>
</comment>
<dbReference type="RefSeq" id="WP_382037166.1">
    <property type="nucleotide sequence ID" value="NZ_JBHSKJ010000002.1"/>
</dbReference>
<dbReference type="Proteomes" id="UP001596222">
    <property type="component" value="Unassembled WGS sequence"/>
</dbReference>
<organism evidence="1 2">
    <name type="scientific">Streptomyces aureoversilis</name>
    <dbReference type="NCBI Taxonomy" id="67277"/>
    <lineage>
        <taxon>Bacteria</taxon>
        <taxon>Bacillati</taxon>
        <taxon>Actinomycetota</taxon>
        <taxon>Actinomycetes</taxon>
        <taxon>Kitasatosporales</taxon>
        <taxon>Streptomycetaceae</taxon>
        <taxon>Streptomyces</taxon>
    </lineage>
</organism>